<evidence type="ECO:0000259" key="2">
    <source>
        <dbReference type="Pfam" id="PF00561"/>
    </source>
</evidence>
<sequence>MAIITEEPEPEQPQQPQKAQKQTTSPTRRASKTQKPKPQVQNNPFTFWFYFTLSVSLITVSTIALSSLSSSSSSDPKSFFLSLSVPLRQYHSKGRTIKVQVAPNRPPTEIFSVESDSKISATEKVVIVHGLGLSSFAFKKVIDFLGSKGVHGVAFDLPGNGFSDKSMDVVEESGNGVVERLLDVYRLIKEKGIFWAFDNVIETGQIPYEEIQSHFNRQKTVVKPIVLGSEEMGRVLGQVIDTMGLAPVHLVLHDCSLVMVANWILENPQLVRSITLVDTSLRPALPLWSLGLPVVREIVLGFNFAYKRLISLCCSRGMDNLELEAHKVILKGMDGRKSVVAMEKSLNSSFDIAEWSGSDAIKGMPMQVIWSHSWSKQWSGEGRRVAEAVPRAKFVTHSSGRWPQDNATNELAEIIVEFIYSLPRSVRQAEEEPIPEHIQKLLDEAKEEGHHHHHHGHAGHDHHHHHGHSHMHAAGYTDAYGMGYGWGT</sequence>
<name>A0A2P2NH89_RHIMU</name>
<dbReference type="PANTHER" id="PTHR43689">
    <property type="entry name" value="HYDROLASE"/>
    <property type="match status" value="1"/>
</dbReference>
<dbReference type="InterPro" id="IPR000073">
    <property type="entry name" value="AB_hydrolase_1"/>
</dbReference>
<dbReference type="EMBL" id="GGEC01061352">
    <property type="protein sequence ID" value="MBX41836.1"/>
    <property type="molecule type" value="Transcribed_RNA"/>
</dbReference>
<reference evidence="3" key="1">
    <citation type="submission" date="2018-02" db="EMBL/GenBank/DDBJ databases">
        <title>Rhizophora mucronata_Transcriptome.</title>
        <authorList>
            <person name="Meera S.P."/>
            <person name="Sreeshan A."/>
            <person name="Augustine A."/>
        </authorList>
    </citation>
    <scope>NUCLEOTIDE SEQUENCE</scope>
    <source>
        <tissue evidence="3">Leaf</tissue>
    </source>
</reference>
<dbReference type="Pfam" id="PF00561">
    <property type="entry name" value="Abhydrolase_1"/>
    <property type="match status" value="1"/>
</dbReference>
<proteinExistence type="predicted"/>
<dbReference type="InterPro" id="IPR029058">
    <property type="entry name" value="AB_hydrolase_fold"/>
</dbReference>
<feature type="compositionally biased region" description="Polar residues" evidence="1">
    <location>
        <begin position="18"/>
        <end position="28"/>
    </location>
</feature>
<evidence type="ECO:0000313" key="3">
    <source>
        <dbReference type="EMBL" id="MBX41836.1"/>
    </source>
</evidence>
<dbReference type="PANTHER" id="PTHR43689:SF8">
    <property type="entry name" value="ALPHA_BETA-HYDROLASES SUPERFAMILY PROTEIN"/>
    <property type="match status" value="1"/>
</dbReference>
<feature type="compositionally biased region" description="Acidic residues" evidence="1">
    <location>
        <begin position="1"/>
        <end position="10"/>
    </location>
</feature>
<organism evidence="3">
    <name type="scientific">Rhizophora mucronata</name>
    <name type="common">Asiatic mangrove</name>
    <dbReference type="NCBI Taxonomy" id="61149"/>
    <lineage>
        <taxon>Eukaryota</taxon>
        <taxon>Viridiplantae</taxon>
        <taxon>Streptophyta</taxon>
        <taxon>Embryophyta</taxon>
        <taxon>Tracheophyta</taxon>
        <taxon>Spermatophyta</taxon>
        <taxon>Magnoliopsida</taxon>
        <taxon>eudicotyledons</taxon>
        <taxon>Gunneridae</taxon>
        <taxon>Pentapetalae</taxon>
        <taxon>rosids</taxon>
        <taxon>fabids</taxon>
        <taxon>Malpighiales</taxon>
        <taxon>Rhizophoraceae</taxon>
        <taxon>Rhizophora</taxon>
    </lineage>
</organism>
<feature type="compositionally biased region" description="Basic residues" evidence="1">
    <location>
        <begin position="451"/>
        <end position="471"/>
    </location>
</feature>
<feature type="region of interest" description="Disordered" evidence="1">
    <location>
        <begin position="446"/>
        <end position="471"/>
    </location>
</feature>
<evidence type="ECO:0000256" key="1">
    <source>
        <dbReference type="SAM" id="MobiDB-lite"/>
    </source>
</evidence>
<dbReference type="SUPFAM" id="SSF53474">
    <property type="entry name" value="alpha/beta-Hydrolases"/>
    <property type="match status" value="1"/>
</dbReference>
<feature type="region of interest" description="Disordered" evidence="1">
    <location>
        <begin position="1"/>
        <end position="39"/>
    </location>
</feature>
<dbReference type="AlphaFoldDB" id="A0A2P2NH89"/>
<protein>
    <recommendedName>
        <fullName evidence="2">AB hydrolase-1 domain-containing protein</fullName>
    </recommendedName>
</protein>
<feature type="domain" description="AB hydrolase-1" evidence="2">
    <location>
        <begin position="125"/>
        <end position="359"/>
    </location>
</feature>
<dbReference type="Gene3D" id="3.40.50.1820">
    <property type="entry name" value="alpha/beta hydrolase"/>
    <property type="match status" value="1"/>
</dbReference>
<accession>A0A2P2NH89</accession>